<evidence type="ECO:0008006" key="3">
    <source>
        <dbReference type="Google" id="ProtNLM"/>
    </source>
</evidence>
<sequence length="93" mass="10653">MIKKFAVILSLFFITACSESQEDKVIAYCMDALNVYSKVTKEQCICFYNETDKKFSSTEIDKMVTSPAKRQEAELTKEGMMFLTIAHSSHCFE</sequence>
<comment type="caution">
    <text evidence="1">The sequence shown here is derived from an EMBL/GenBank/DDBJ whole genome shotgun (WGS) entry which is preliminary data.</text>
</comment>
<dbReference type="Proteomes" id="UP000078250">
    <property type="component" value="Unassembled WGS sequence"/>
</dbReference>
<gene>
    <name evidence="1" type="ORF">M997_1819</name>
</gene>
<evidence type="ECO:0000313" key="2">
    <source>
        <dbReference type="Proteomes" id="UP000078250"/>
    </source>
</evidence>
<dbReference type="AlphaFoldDB" id="A0AAJ3HTD2"/>
<protein>
    <recommendedName>
        <fullName evidence="3">Lipoprotein</fullName>
    </recommendedName>
</protein>
<evidence type="ECO:0000313" key="1">
    <source>
        <dbReference type="EMBL" id="OAT47290.1"/>
    </source>
</evidence>
<name>A0AAJ3HTD2_PROHU</name>
<organism evidence="1 2">
    <name type="scientific">Proteus hauseri ATCC 700826</name>
    <dbReference type="NCBI Taxonomy" id="1354271"/>
    <lineage>
        <taxon>Bacteria</taxon>
        <taxon>Pseudomonadati</taxon>
        <taxon>Pseudomonadota</taxon>
        <taxon>Gammaproteobacteria</taxon>
        <taxon>Enterobacterales</taxon>
        <taxon>Morganellaceae</taxon>
        <taxon>Proteus</taxon>
    </lineage>
</organism>
<accession>A0AAJ3HTD2</accession>
<reference evidence="1 2" key="1">
    <citation type="submission" date="2016-04" db="EMBL/GenBank/DDBJ databases">
        <title>ATOL: Assembling a taxonomically balanced genome-scale reconstruction of the evolutionary history of the Enterobacteriaceae.</title>
        <authorList>
            <person name="Plunkett G.III."/>
            <person name="Neeno-Eckwall E.C."/>
            <person name="Glasner J.D."/>
            <person name="Perna N.T."/>
        </authorList>
    </citation>
    <scope>NUCLEOTIDE SEQUENCE [LARGE SCALE GENOMIC DNA]</scope>
    <source>
        <strain evidence="1 2">ATCC 700826</strain>
    </source>
</reference>
<dbReference type="EMBL" id="LXEV01000021">
    <property type="protein sequence ID" value="OAT47290.1"/>
    <property type="molecule type" value="Genomic_DNA"/>
</dbReference>
<dbReference type="RefSeq" id="WP_064719794.1">
    <property type="nucleotide sequence ID" value="NZ_LXEV01000021.1"/>
</dbReference>
<keyword evidence="2" id="KW-1185">Reference proteome</keyword>
<proteinExistence type="predicted"/>
<dbReference type="PROSITE" id="PS51257">
    <property type="entry name" value="PROKAR_LIPOPROTEIN"/>
    <property type="match status" value="1"/>
</dbReference>